<dbReference type="RefSeq" id="WP_029054047.1">
    <property type="nucleotide sequence ID" value="NZ_CP015108.1"/>
</dbReference>
<feature type="coiled-coil region" evidence="1">
    <location>
        <begin position="80"/>
        <end position="114"/>
    </location>
</feature>
<accession>A0ABM6JTM7</accession>
<dbReference type="Proteomes" id="UP000192486">
    <property type="component" value="Chromosome"/>
</dbReference>
<keyword evidence="2" id="KW-1133">Transmembrane helix</keyword>
<gene>
    <name evidence="3" type="ORF">SporoS204_05205</name>
</gene>
<keyword evidence="1" id="KW-0175">Coiled coil</keyword>
<sequence length="211" mass="24284">MSETLIAALLGSIFTLIGQISNIYFSKLKVDSNLRQKETQSKRDNLTEVYHSLISTINFYPNESPSDVLSNIEYAPVYSLENFETMLISLEIQIEDYKNQLDNLDNNFEQKNDLQVRISNREYAKKRIIRIQDEYYKARDKYKSFSESGKSIFDLYAGQNVRNALINFDVIIHNVFISGSPAGDGDDPLENDIDLARKNLIDSMRSDLESK</sequence>
<keyword evidence="4" id="KW-1185">Reference proteome</keyword>
<protein>
    <submittedName>
        <fullName evidence="3">Uncharacterized protein</fullName>
    </submittedName>
</protein>
<feature type="transmembrane region" description="Helical" evidence="2">
    <location>
        <begin position="6"/>
        <end position="25"/>
    </location>
</feature>
<keyword evidence="2" id="KW-0812">Transmembrane</keyword>
<evidence type="ECO:0000313" key="3">
    <source>
        <dbReference type="EMBL" id="ARF13610.1"/>
    </source>
</evidence>
<proteinExistence type="predicted"/>
<evidence type="ECO:0000256" key="2">
    <source>
        <dbReference type="SAM" id="Phobius"/>
    </source>
</evidence>
<name>A0ABM6JTM7_SPOUR</name>
<keyword evidence="2" id="KW-0472">Membrane</keyword>
<organism evidence="3 4">
    <name type="scientific">Sporosarcina ureae</name>
    <dbReference type="NCBI Taxonomy" id="1571"/>
    <lineage>
        <taxon>Bacteria</taxon>
        <taxon>Bacillati</taxon>
        <taxon>Bacillota</taxon>
        <taxon>Bacilli</taxon>
        <taxon>Bacillales</taxon>
        <taxon>Caryophanaceae</taxon>
        <taxon>Sporosarcina</taxon>
    </lineage>
</organism>
<reference evidence="3 4" key="1">
    <citation type="submission" date="2016-04" db="EMBL/GenBank/DDBJ databases">
        <title>Comparative Genomics and Epigenetics of Sporosarcina ureae.</title>
        <authorList>
            <person name="Oliver A.S."/>
            <person name="Cooper K.K."/>
        </authorList>
    </citation>
    <scope>NUCLEOTIDE SEQUENCE [LARGE SCALE GENOMIC DNA]</scope>
    <source>
        <strain evidence="3 4">S204</strain>
    </source>
</reference>
<dbReference type="EMBL" id="CP015108">
    <property type="protein sequence ID" value="ARF13610.1"/>
    <property type="molecule type" value="Genomic_DNA"/>
</dbReference>
<evidence type="ECO:0000313" key="4">
    <source>
        <dbReference type="Proteomes" id="UP000192486"/>
    </source>
</evidence>
<evidence type="ECO:0000256" key="1">
    <source>
        <dbReference type="SAM" id="Coils"/>
    </source>
</evidence>